<organism evidence="1 2">
    <name type="scientific">Ataeniobius toweri</name>
    <dbReference type="NCBI Taxonomy" id="208326"/>
    <lineage>
        <taxon>Eukaryota</taxon>
        <taxon>Metazoa</taxon>
        <taxon>Chordata</taxon>
        <taxon>Craniata</taxon>
        <taxon>Vertebrata</taxon>
        <taxon>Euteleostomi</taxon>
        <taxon>Actinopterygii</taxon>
        <taxon>Neopterygii</taxon>
        <taxon>Teleostei</taxon>
        <taxon>Neoteleostei</taxon>
        <taxon>Acanthomorphata</taxon>
        <taxon>Ovalentaria</taxon>
        <taxon>Atherinomorphae</taxon>
        <taxon>Cyprinodontiformes</taxon>
        <taxon>Goodeidae</taxon>
        <taxon>Ataeniobius</taxon>
    </lineage>
</organism>
<evidence type="ECO:0000313" key="2">
    <source>
        <dbReference type="Proteomes" id="UP001345963"/>
    </source>
</evidence>
<proteinExistence type="predicted"/>
<accession>A0ABU7C3T0</accession>
<name>A0ABU7C3T0_9TELE</name>
<evidence type="ECO:0000313" key="1">
    <source>
        <dbReference type="EMBL" id="MED6257508.1"/>
    </source>
</evidence>
<protein>
    <submittedName>
        <fullName evidence="1">Uncharacterized protein</fullName>
    </submittedName>
</protein>
<dbReference type="Proteomes" id="UP001345963">
    <property type="component" value="Unassembled WGS sequence"/>
</dbReference>
<gene>
    <name evidence="1" type="ORF">ATANTOWER_025550</name>
</gene>
<comment type="caution">
    <text evidence="1">The sequence shown here is derived from an EMBL/GenBank/DDBJ whole genome shotgun (WGS) entry which is preliminary data.</text>
</comment>
<sequence length="106" mass="11821">MVSVEAVLFKFLHLMHIPDTLMCLNTAKDYLMNNLTDPQSIPALLLISGISGIGNLSENIFSAFRLHMGHVLQLSCMQISSKFSVANAVRKKAIILRVNHFLYCNS</sequence>
<dbReference type="EMBL" id="JAHUTI010079270">
    <property type="protein sequence ID" value="MED6257508.1"/>
    <property type="molecule type" value="Genomic_DNA"/>
</dbReference>
<reference evidence="1 2" key="1">
    <citation type="submission" date="2021-07" db="EMBL/GenBank/DDBJ databases">
        <authorList>
            <person name="Palmer J.M."/>
        </authorList>
    </citation>
    <scope>NUCLEOTIDE SEQUENCE [LARGE SCALE GENOMIC DNA]</scope>
    <source>
        <strain evidence="1 2">AT_MEX2019</strain>
        <tissue evidence="1">Muscle</tissue>
    </source>
</reference>
<keyword evidence="2" id="KW-1185">Reference proteome</keyword>